<dbReference type="InterPro" id="IPR038702">
    <property type="entry name" value="Na/K_ATPase_sub_beta_sf"/>
</dbReference>
<evidence type="ECO:0000256" key="5">
    <source>
        <dbReference type="ARBA" id="ARBA00022989"/>
    </source>
</evidence>
<evidence type="ECO:0000256" key="1">
    <source>
        <dbReference type="ARBA" id="ARBA00004606"/>
    </source>
</evidence>
<comment type="caution">
    <text evidence="8">The sequence shown here is derived from an EMBL/GenBank/DDBJ whole genome shotgun (WGS) entry which is preliminary data.</text>
</comment>
<dbReference type="GO" id="GO:0001671">
    <property type="term" value="F:ATPase activator activity"/>
    <property type="evidence" value="ECO:0007669"/>
    <property type="project" value="TreeGrafter"/>
</dbReference>
<keyword evidence="3 7" id="KW-0812">Transmembrane</keyword>
<dbReference type="GO" id="GO:0006883">
    <property type="term" value="P:intracellular sodium ion homeostasis"/>
    <property type="evidence" value="ECO:0007669"/>
    <property type="project" value="TreeGrafter"/>
</dbReference>
<dbReference type="GO" id="GO:0036376">
    <property type="term" value="P:sodium ion export across plasma membrane"/>
    <property type="evidence" value="ECO:0007669"/>
    <property type="project" value="TreeGrafter"/>
</dbReference>
<comment type="subcellular location">
    <subcellularLocation>
        <location evidence="1">Membrane</location>
        <topology evidence="1">Single-pass type II membrane protein</topology>
    </subcellularLocation>
</comment>
<evidence type="ECO:0000256" key="6">
    <source>
        <dbReference type="ARBA" id="ARBA00023136"/>
    </source>
</evidence>
<dbReference type="Gene3D" id="2.60.40.1660">
    <property type="entry name" value="Na, k-atpase alpha subunit"/>
    <property type="match status" value="1"/>
</dbReference>
<sequence length="282" mass="32193">MKRQRFSDKIRNCKRLFYDPETKTCLGRDAKNWCLLLIYYAVAYSFLAAFFVGMISVYLYGYVQNTVPTLSGKHSILSGEPGLALTPIPSTKHRFVHVQATSINERYVNDSSTMLSAYTDKETKHCTESIPSTFPRDPCFFNTSILGECADPKSAASNKRPCFYIKLNRIYGWLPDIEGNSTEKVISIRCKGQNLLDTYLLGKPKYFPEAIYMDNQPCAQMDTKYYPFINQMNEKKQNIFQNPLVAVTFPEAHKNTIIMVECYPMGVKNAGKNSTFEICIDE</sequence>
<evidence type="ECO:0000313" key="8">
    <source>
        <dbReference type="EMBL" id="CAL5133391.1"/>
    </source>
</evidence>
<keyword evidence="5 7" id="KW-1133">Transmembrane helix</keyword>
<comment type="similarity">
    <text evidence="2">Belongs to the X(+)/potassium ATPases subunit beta family.</text>
</comment>
<accession>A0AAV2TB99</accession>
<dbReference type="EMBL" id="CAXLJL010000156">
    <property type="protein sequence ID" value="CAL5133391.1"/>
    <property type="molecule type" value="Genomic_DNA"/>
</dbReference>
<dbReference type="AlphaFoldDB" id="A0AAV2TB99"/>
<reference evidence="8" key="1">
    <citation type="submission" date="2024-06" db="EMBL/GenBank/DDBJ databases">
        <authorList>
            <person name="Liu X."/>
            <person name="Lenzi L."/>
            <person name="Haldenby T S."/>
            <person name="Uol C."/>
        </authorList>
    </citation>
    <scope>NUCLEOTIDE SEQUENCE</scope>
</reference>
<keyword evidence="4" id="KW-0735">Signal-anchor</keyword>
<dbReference type="GO" id="GO:1990573">
    <property type="term" value="P:potassium ion import across plasma membrane"/>
    <property type="evidence" value="ECO:0007669"/>
    <property type="project" value="TreeGrafter"/>
</dbReference>
<proteinExistence type="inferred from homology"/>
<dbReference type="Pfam" id="PF00287">
    <property type="entry name" value="Na_K-ATPase"/>
    <property type="match status" value="1"/>
</dbReference>
<name>A0AAV2TB99_CALDB</name>
<evidence type="ECO:0000256" key="4">
    <source>
        <dbReference type="ARBA" id="ARBA00022968"/>
    </source>
</evidence>
<organism evidence="8 9">
    <name type="scientific">Calicophoron daubneyi</name>
    <name type="common">Rumen fluke</name>
    <name type="synonym">Paramphistomum daubneyi</name>
    <dbReference type="NCBI Taxonomy" id="300641"/>
    <lineage>
        <taxon>Eukaryota</taxon>
        <taxon>Metazoa</taxon>
        <taxon>Spiralia</taxon>
        <taxon>Lophotrochozoa</taxon>
        <taxon>Platyhelminthes</taxon>
        <taxon>Trematoda</taxon>
        <taxon>Digenea</taxon>
        <taxon>Plagiorchiida</taxon>
        <taxon>Pronocephalata</taxon>
        <taxon>Paramphistomoidea</taxon>
        <taxon>Paramphistomidae</taxon>
        <taxon>Calicophoron</taxon>
    </lineage>
</organism>
<evidence type="ECO:0000313" key="9">
    <source>
        <dbReference type="Proteomes" id="UP001497525"/>
    </source>
</evidence>
<dbReference type="PANTHER" id="PTHR11523">
    <property type="entry name" value="SODIUM/POTASSIUM-DEPENDENT ATPASE BETA SUBUNIT"/>
    <property type="match status" value="1"/>
</dbReference>
<protein>
    <submittedName>
        <fullName evidence="8">Uncharacterized protein</fullName>
    </submittedName>
</protein>
<gene>
    <name evidence="8" type="ORF">CDAUBV1_LOCUS6638</name>
</gene>
<dbReference type="InterPro" id="IPR000402">
    <property type="entry name" value="Na/K_ATPase_sub_beta"/>
</dbReference>
<feature type="transmembrane region" description="Helical" evidence="7">
    <location>
        <begin position="37"/>
        <end position="61"/>
    </location>
</feature>
<evidence type="ECO:0000256" key="3">
    <source>
        <dbReference type="ARBA" id="ARBA00022692"/>
    </source>
</evidence>
<dbReference type="Proteomes" id="UP001497525">
    <property type="component" value="Unassembled WGS sequence"/>
</dbReference>
<evidence type="ECO:0000256" key="2">
    <source>
        <dbReference type="ARBA" id="ARBA00005876"/>
    </source>
</evidence>
<dbReference type="GO" id="GO:0005890">
    <property type="term" value="C:sodium:potassium-exchanging ATPase complex"/>
    <property type="evidence" value="ECO:0007669"/>
    <property type="project" value="InterPro"/>
</dbReference>
<dbReference type="GO" id="GO:0030007">
    <property type="term" value="P:intracellular potassium ion homeostasis"/>
    <property type="evidence" value="ECO:0007669"/>
    <property type="project" value="TreeGrafter"/>
</dbReference>
<evidence type="ECO:0000256" key="7">
    <source>
        <dbReference type="SAM" id="Phobius"/>
    </source>
</evidence>
<keyword evidence="6 7" id="KW-0472">Membrane</keyword>
<dbReference type="PANTHER" id="PTHR11523:SF28">
    <property type="entry name" value="NA_K-ATPASE BETA SUBUNIT ISOFORM 4-RELATED"/>
    <property type="match status" value="1"/>
</dbReference>